<name>A0A1U7CXI6_9BACT</name>
<evidence type="ECO:0000256" key="3">
    <source>
        <dbReference type="ARBA" id="ARBA00023136"/>
    </source>
</evidence>
<accession>A0A1U7CXI6</accession>
<dbReference type="PANTHER" id="PTHR47529">
    <property type="entry name" value="PEPTIDYL-PROLYL CIS-TRANS ISOMERASE D"/>
    <property type="match status" value="1"/>
</dbReference>
<organism evidence="5 6">
    <name type="scientific">Paludisphaera borealis</name>
    <dbReference type="NCBI Taxonomy" id="1387353"/>
    <lineage>
        <taxon>Bacteria</taxon>
        <taxon>Pseudomonadati</taxon>
        <taxon>Planctomycetota</taxon>
        <taxon>Planctomycetia</taxon>
        <taxon>Isosphaerales</taxon>
        <taxon>Isosphaeraceae</taxon>
        <taxon>Paludisphaera</taxon>
    </lineage>
</organism>
<dbReference type="GO" id="GO:0005886">
    <property type="term" value="C:plasma membrane"/>
    <property type="evidence" value="ECO:0007669"/>
    <property type="project" value="UniProtKB-SubCell"/>
</dbReference>
<dbReference type="KEGG" id="pbor:BSF38_05236"/>
<dbReference type="InterPro" id="IPR027304">
    <property type="entry name" value="Trigger_fact/SurA_dom_sf"/>
</dbReference>
<proteinExistence type="predicted"/>
<dbReference type="InterPro" id="IPR052029">
    <property type="entry name" value="PpiD_chaperone"/>
</dbReference>
<dbReference type="Proteomes" id="UP000186309">
    <property type="component" value="Chromosome"/>
</dbReference>
<evidence type="ECO:0000256" key="1">
    <source>
        <dbReference type="ARBA" id="ARBA00004236"/>
    </source>
</evidence>
<evidence type="ECO:0000256" key="2">
    <source>
        <dbReference type="ARBA" id="ARBA00022475"/>
    </source>
</evidence>
<dbReference type="STRING" id="1387353.BSF38_05236"/>
<keyword evidence="5" id="KW-0413">Isomerase</keyword>
<dbReference type="SUPFAM" id="SSF109998">
    <property type="entry name" value="Triger factor/SurA peptide-binding domain-like"/>
    <property type="match status" value="1"/>
</dbReference>
<sequence length="628" mass="70800">MPFEVFRRNQRVLIAVFGIMAMISFVLSDSLPRLLNAGNGGRDQEVAKLYGKSVYRSELNEMARQRSRANQFLNGLMPYMRDQFGSLKDRELVDALILEHEADRLGMTATPAVGREWLKTITQGRMNRDLFEMLYSRFSSEISQEQLLTDIANQVRIRKVRGLLGYPMVTPYDVYESYRDQTERVADKIVEVPVENFLTKVGEPSDAEIKTLYDQYKDVLPDPSRETPGFKVPRQVQVEFLSLDGNAKARGYRDKLTDAELQTYYENHKTEFKVPSELPDDLFADGASLTPPVLQPFSEVKGFLAPRLADEKAQTEINETFNRIRDEVLIPFADEYLSALDDQEDAKKQGAKVDVKFPDPLDLKAVAQKAGVNYEITPLLSRDEAERYGQISTAEVGTTRLSGGRKFSDEFTDPKISLYEPVELTDILGTRFLARKVKDEAPRVPPLDEVKSDVILAWKQSKARPLAEKAAEALAAQIKDKGGKIAEDKVDGYRVISIPPITRTQMGGMPSSPFEPTPQVETTIPEVPLAGDAFRDAYFGVKPGETDVAPNLPKTVYYVVALDRREPANFTQLYDPIKGEEFRFKMLTTEEAGRRQDDNWMAWLRKQAGLPADWVPADEAKKDLAANG</sequence>
<keyword evidence="4" id="KW-0143">Chaperone</keyword>
<evidence type="ECO:0000256" key="4">
    <source>
        <dbReference type="ARBA" id="ARBA00023186"/>
    </source>
</evidence>
<dbReference type="OrthoDB" id="225509at2"/>
<evidence type="ECO:0000313" key="5">
    <source>
        <dbReference type="EMBL" id="APW63662.1"/>
    </source>
</evidence>
<keyword evidence="6" id="KW-1185">Reference proteome</keyword>
<comment type="subcellular location">
    <subcellularLocation>
        <location evidence="1">Cell membrane</location>
    </subcellularLocation>
</comment>
<keyword evidence="2" id="KW-1003">Cell membrane</keyword>
<dbReference type="Pfam" id="PF13624">
    <property type="entry name" value="SurA_N_3"/>
    <property type="match status" value="1"/>
</dbReference>
<evidence type="ECO:0000313" key="6">
    <source>
        <dbReference type="Proteomes" id="UP000186309"/>
    </source>
</evidence>
<gene>
    <name evidence="5" type="primary">ppiD</name>
    <name evidence="5" type="ORF">BSF38_05236</name>
</gene>
<keyword evidence="3" id="KW-0472">Membrane</keyword>
<dbReference type="EMBL" id="CP019082">
    <property type="protein sequence ID" value="APW63662.1"/>
    <property type="molecule type" value="Genomic_DNA"/>
</dbReference>
<dbReference type="PANTHER" id="PTHR47529:SF1">
    <property type="entry name" value="PERIPLASMIC CHAPERONE PPID"/>
    <property type="match status" value="1"/>
</dbReference>
<reference evidence="6" key="1">
    <citation type="submission" date="2016-12" db="EMBL/GenBank/DDBJ databases">
        <title>Comparative genomics of four Isosphaeraceae planctomycetes: a common pool of plasmids and glycoside hydrolase genes.</title>
        <authorList>
            <person name="Ivanova A."/>
        </authorList>
    </citation>
    <scope>NUCLEOTIDE SEQUENCE [LARGE SCALE GENOMIC DNA]</scope>
    <source>
        <strain evidence="6">PX4</strain>
    </source>
</reference>
<dbReference type="RefSeq" id="WP_076349979.1">
    <property type="nucleotide sequence ID" value="NZ_CP019082.1"/>
</dbReference>
<dbReference type="AlphaFoldDB" id="A0A1U7CXI6"/>
<protein>
    <submittedName>
        <fullName evidence="5">Peptidyl-prolyl cis-trans isomerase D</fullName>
        <ecNumber evidence="5">5.2.1.8</ecNumber>
    </submittedName>
</protein>
<dbReference type="GO" id="GO:0003755">
    <property type="term" value="F:peptidyl-prolyl cis-trans isomerase activity"/>
    <property type="evidence" value="ECO:0007669"/>
    <property type="project" value="UniProtKB-EC"/>
</dbReference>
<dbReference type="EC" id="5.2.1.8" evidence="5"/>